<evidence type="ECO:0000313" key="1">
    <source>
        <dbReference type="EMBL" id="THC92805.1"/>
    </source>
</evidence>
<evidence type="ECO:0000313" key="2">
    <source>
        <dbReference type="Proteomes" id="UP000308092"/>
    </source>
</evidence>
<proteinExistence type="predicted"/>
<name>A0A4S3JCN5_9EURO</name>
<protein>
    <submittedName>
        <fullName evidence="1">Uncharacterized protein</fullName>
    </submittedName>
</protein>
<dbReference type="EMBL" id="SOSA01000307">
    <property type="protein sequence ID" value="THC92805.1"/>
    <property type="molecule type" value="Genomic_DNA"/>
</dbReference>
<gene>
    <name evidence="1" type="ORF">EYZ11_007707</name>
</gene>
<sequence length="120" mass="13330">MECAIFQRQTDDTKADPIHHEQLEAEKFDKEFSIVLHELAQLTAYSKLELDSPIFGARERHTIAFELINCLGSFTRHIMNGILVSEPIGSLDSVMHVPSIVILSHIPQGGVDPALCGDCM</sequence>
<dbReference type="Proteomes" id="UP000308092">
    <property type="component" value="Unassembled WGS sequence"/>
</dbReference>
<organism evidence="1 2">
    <name type="scientific">Aspergillus tanneri</name>
    <dbReference type="NCBI Taxonomy" id="1220188"/>
    <lineage>
        <taxon>Eukaryota</taxon>
        <taxon>Fungi</taxon>
        <taxon>Dikarya</taxon>
        <taxon>Ascomycota</taxon>
        <taxon>Pezizomycotina</taxon>
        <taxon>Eurotiomycetes</taxon>
        <taxon>Eurotiomycetidae</taxon>
        <taxon>Eurotiales</taxon>
        <taxon>Aspergillaceae</taxon>
        <taxon>Aspergillus</taxon>
        <taxon>Aspergillus subgen. Circumdati</taxon>
    </lineage>
</organism>
<dbReference type="VEuPathDB" id="FungiDB:EYZ11_007707"/>
<keyword evidence="2" id="KW-1185">Reference proteome</keyword>
<reference evidence="1 2" key="1">
    <citation type="submission" date="2019-03" db="EMBL/GenBank/DDBJ databases">
        <title>The genome sequence of a newly discovered highly antifungal drug resistant Aspergillus species, Aspergillus tanneri NIH 1004.</title>
        <authorList>
            <person name="Mounaud S."/>
            <person name="Singh I."/>
            <person name="Joardar V."/>
            <person name="Pakala S."/>
            <person name="Pakala S."/>
            <person name="Venepally P."/>
            <person name="Hoover J."/>
            <person name="Nierman W."/>
            <person name="Chung J."/>
            <person name="Losada L."/>
        </authorList>
    </citation>
    <scope>NUCLEOTIDE SEQUENCE [LARGE SCALE GENOMIC DNA]</scope>
    <source>
        <strain evidence="1 2">NIH1004</strain>
    </source>
</reference>
<dbReference type="AlphaFoldDB" id="A0A4S3JCN5"/>
<accession>A0A4S3JCN5</accession>
<comment type="caution">
    <text evidence="1">The sequence shown here is derived from an EMBL/GenBank/DDBJ whole genome shotgun (WGS) entry which is preliminary data.</text>
</comment>